<sequence>MSEAHRLCALAEIEEGQARGFEFGHRSVIAVARDGNLYTYVNWCPHLGIGLNFFPDEFLDQERQFLMCANHGALFEIETGECVSGPCQGEALLPVPHQIREGDIWVTLVEPPT</sequence>
<name>A0ABT0EAA4_9GAMM</name>
<organism evidence="6 7">
    <name type="scientific">Alcanivorax quisquiliarum</name>
    <dbReference type="NCBI Taxonomy" id="2933565"/>
    <lineage>
        <taxon>Bacteria</taxon>
        <taxon>Pseudomonadati</taxon>
        <taxon>Pseudomonadota</taxon>
        <taxon>Gammaproteobacteria</taxon>
        <taxon>Oceanospirillales</taxon>
        <taxon>Alcanivoracaceae</taxon>
        <taxon>Alcanivorax</taxon>
    </lineage>
</organism>
<dbReference type="EMBL" id="JALKII010000011">
    <property type="protein sequence ID" value="MCK0538668.1"/>
    <property type="molecule type" value="Genomic_DNA"/>
</dbReference>
<dbReference type="InterPro" id="IPR017941">
    <property type="entry name" value="Rieske_2Fe-2S"/>
</dbReference>
<dbReference type="InterPro" id="IPR036922">
    <property type="entry name" value="Rieske_2Fe-2S_sf"/>
</dbReference>
<dbReference type="PANTHER" id="PTHR40261">
    <property type="match status" value="1"/>
</dbReference>
<evidence type="ECO:0000256" key="4">
    <source>
        <dbReference type="ARBA" id="ARBA00023014"/>
    </source>
</evidence>
<protein>
    <submittedName>
        <fullName evidence="6">Rieske (2Fe-2S) protein</fullName>
    </submittedName>
</protein>
<dbReference type="Proteomes" id="UP001165524">
    <property type="component" value="Unassembled WGS sequence"/>
</dbReference>
<evidence type="ECO:0000256" key="3">
    <source>
        <dbReference type="ARBA" id="ARBA00023004"/>
    </source>
</evidence>
<dbReference type="PROSITE" id="PS51296">
    <property type="entry name" value="RIESKE"/>
    <property type="match status" value="1"/>
</dbReference>
<accession>A0ABT0EAA4</accession>
<dbReference type="CDD" id="cd03467">
    <property type="entry name" value="Rieske"/>
    <property type="match status" value="1"/>
</dbReference>
<evidence type="ECO:0000313" key="6">
    <source>
        <dbReference type="EMBL" id="MCK0538668.1"/>
    </source>
</evidence>
<keyword evidence="7" id="KW-1185">Reference proteome</keyword>
<reference evidence="6" key="1">
    <citation type="submission" date="2022-04" db="EMBL/GenBank/DDBJ databases">
        <title>Alcanivorax sp. CY1518 draft genome sequence.</title>
        <authorList>
            <person name="Zhao G."/>
            <person name="An M."/>
        </authorList>
    </citation>
    <scope>NUCLEOTIDE SEQUENCE</scope>
    <source>
        <strain evidence="6">CY1518</strain>
    </source>
</reference>
<feature type="domain" description="Rieske" evidence="5">
    <location>
        <begin position="5"/>
        <end position="106"/>
    </location>
</feature>
<evidence type="ECO:0000256" key="2">
    <source>
        <dbReference type="ARBA" id="ARBA00022723"/>
    </source>
</evidence>
<dbReference type="RefSeq" id="WP_246953507.1">
    <property type="nucleotide sequence ID" value="NZ_JALKII010000011.1"/>
</dbReference>
<dbReference type="PANTHER" id="PTHR40261:SF1">
    <property type="entry name" value="RIESKE DOMAIN-CONTAINING PROTEIN"/>
    <property type="match status" value="1"/>
</dbReference>
<dbReference type="Gene3D" id="2.102.10.10">
    <property type="entry name" value="Rieske [2Fe-2S] iron-sulphur domain"/>
    <property type="match status" value="1"/>
</dbReference>
<evidence type="ECO:0000256" key="1">
    <source>
        <dbReference type="ARBA" id="ARBA00022714"/>
    </source>
</evidence>
<evidence type="ECO:0000259" key="5">
    <source>
        <dbReference type="PROSITE" id="PS51296"/>
    </source>
</evidence>
<dbReference type="SUPFAM" id="SSF50022">
    <property type="entry name" value="ISP domain"/>
    <property type="match status" value="1"/>
</dbReference>
<dbReference type="Pfam" id="PF00355">
    <property type="entry name" value="Rieske"/>
    <property type="match status" value="1"/>
</dbReference>
<keyword evidence="4" id="KW-0411">Iron-sulfur</keyword>
<keyword evidence="3" id="KW-0408">Iron</keyword>
<evidence type="ECO:0000313" key="7">
    <source>
        <dbReference type="Proteomes" id="UP001165524"/>
    </source>
</evidence>
<keyword evidence="1" id="KW-0001">2Fe-2S</keyword>
<comment type="caution">
    <text evidence="6">The sequence shown here is derived from an EMBL/GenBank/DDBJ whole genome shotgun (WGS) entry which is preliminary data.</text>
</comment>
<gene>
    <name evidence="6" type="ORF">MU846_13215</name>
</gene>
<proteinExistence type="predicted"/>
<keyword evidence="2" id="KW-0479">Metal-binding</keyword>